<dbReference type="InterPro" id="IPR038731">
    <property type="entry name" value="RgtA/B/C-like"/>
</dbReference>
<keyword evidence="3" id="KW-0328">Glycosyltransferase</keyword>
<feature type="transmembrane region" description="Helical" evidence="8">
    <location>
        <begin position="21"/>
        <end position="41"/>
    </location>
</feature>
<evidence type="ECO:0000256" key="6">
    <source>
        <dbReference type="ARBA" id="ARBA00022989"/>
    </source>
</evidence>
<dbReference type="InterPro" id="IPR050297">
    <property type="entry name" value="LipidA_mod_glycosyltrf_83"/>
</dbReference>
<keyword evidence="7 8" id="KW-0472">Membrane</keyword>
<feature type="transmembrane region" description="Helical" evidence="8">
    <location>
        <begin position="350"/>
        <end position="368"/>
    </location>
</feature>
<feature type="transmembrane region" description="Helical" evidence="8">
    <location>
        <begin position="122"/>
        <end position="140"/>
    </location>
</feature>
<accession>A0ABP7Y388</accession>
<organism evidence="10 11">
    <name type="scientific">Actinomadura keratinilytica</name>
    <dbReference type="NCBI Taxonomy" id="547461"/>
    <lineage>
        <taxon>Bacteria</taxon>
        <taxon>Bacillati</taxon>
        <taxon>Actinomycetota</taxon>
        <taxon>Actinomycetes</taxon>
        <taxon>Streptosporangiales</taxon>
        <taxon>Thermomonosporaceae</taxon>
        <taxon>Actinomadura</taxon>
    </lineage>
</organism>
<evidence type="ECO:0000256" key="7">
    <source>
        <dbReference type="ARBA" id="ARBA00023136"/>
    </source>
</evidence>
<evidence type="ECO:0000256" key="8">
    <source>
        <dbReference type="SAM" id="Phobius"/>
    </source>
</evidence>
<feature type="transmembrane region" description="Helical" evidence="8">
    <location>
        <begin position="292"/>
        <end position="312"/>
    </location>
</feature>
<keyword evidence="5 8" id="KW-0812">Transmembrane</keyword>
<feature type="transmembrane region" description="Helical" evidence="8">
    <location>
        <begin position="95"/>
        <end position="115"/>
    </location>
</feature>
<evidence type="ECO:0000256" key="2">
    <source>
        <dbReference type="ARBA" id="ARBA00022475"/>
    </source>
</evidence>
<dbReference type="Proteomes" id="UP001500266">
    <property type="component" value="Unassembled WGS sequence"/>
</dbReference>
<dbReference type="Pfam" id="PF13231">
    <property type="entry name" value="PMT_2"/>
    <property type="match status" value="1"/>
</dbReference>
<feature type="transmembrane region" description="Helical" evidence="8">
    <location>
        <begin position="146"/>
        <end position="162"/>
    </location>
</feature>
<comment type="caution">
    <text evidence="10">The sequence shown here is derived from an EMBL/GenBank/DDBJ whole genome shotgun (WGS) entry which is preliminary data.</text>
</comment>
<keyword evidence="11" id="KW-1185">Reference proteome</keyword>
<feature type="transmembrane region" description="Helical" evidence="8">
    <location>
        <begin position="218"/>
        <end position="240"/>
    </location>
</feature>
<feature type="transmembrane region" description="Helical" evidence="8">
    <location>
        <begin position="174"/>
        <end position="198"/>
    </location>
</feature>
<dbReference type="RefSeq" id="WP_345017354.1">
    <property type="nucleotide sequence ID" value="NZ_BAABDO010000006.1"/>
</dbReference>
<keyword evidence="6 8" id="KW-1133">Transmembrane helix</keyword>
<evidence type="ECO:0000256" key="5">
    <source>
        <dbReference type="ARBA" id="ARBA00022692"/>
    </source>
</evidence>
<keyword evidence="2" id="KW-1003">Cell membrane</keyword>
<evidence type="ECO:0000256" key="3">
    <source>
        <dbReference type="ARBA" id="ARBA00022676"/>
    </source>
</evidence>
<evidence type="ECO:0000313" key="10">
    <source>
        <dbReference type="EMBL" id="GAA4130110.1"/>
    </source>
</evidence>
<keyword evidence="4" id="KW-0808">Transferase</keyword>
<dbReference type="PANTHER" id="PTHR33908:SF3">
    <property type="entry name" value="UNDECAPRENYL PHOSPHATE-ALPHA-4-AMINO-4-DEOXY-L-ARABINOSE ARABINOSYL TRANSFERASE"/>
    <property type="match status" value="1"/>
</dbReference>
<evidence type="ECO:0000259" key="9">
    <source>
        <dbReference type="Pfam" id="PF13231"/>
    </source>
</evidence>
<dbReference type="PANTHER" id="PTHR33908">
    <property type="entry name" value="MANNOSYLTRANSFERASE YKCB-RELATED"/>
    <property type="match status" value="1"/>
</dbReference>
<dbReference type="EMBL" id="BAABDO010000006">
    <property type="protein sequence ID" value="GAA4130110.1"/>
    <property type="molecule type" value="Genomic_DNA"/>
</dbReference>
<feature type="transmembrane region" description="Helical" evidence="8">
    <location>
        <begin position="324"/>
        <end position="344"/>
    </location>
</feature>
<name>A0ABP7Y388_9ACTN</name>
<reference evidence="11" key="1">
    <citation type="journal article" date="2019" name="Int. J. Syst. Evol. Microbiol.">
        <title>The Global Catalogue of Microorganisms (GCM) 10K type strain sequencing project: providing services to taxonomists for standard genome sequencing and annotation.</title>
        <authorList>
            <consortium name="The Broad Institute Genomics Platform"/>
            <consortium name="The Broad Institute Genome Sequencing Center for Infectious Disease"/>
            <person name="Wu L."/>
            <person name="Ma J."/>
        </authorList>
    </citation>
    <scope>NUCLEOTIDE SEQUENCE [LARGE SCALE GENOMIC DNA]</scope>
    <source>
        <strain evidence="11">JCM 17316</strain>
    </source>
</reference>
<sequence length="512" mass="54304">MSYATSNKHARAVDHRTPSRAVRLMPLLPAAAALAVTLAGIGGPSFWLDESATVSLAGRPVADLLRVFDHLDLVHAPYYLLMRPWAAVFGTGEPALRLPSALATAAAAAGIAVVGRRCHGPLAGLLAGLAYAGGVTVSRYGQEARSYAMVAAAAVLASYLLVRAVQRDARRPWLWFAAYAPAVVLLGLLNLDGVLLVPAHAVTLLAAHRGLARPGRVWAGWSAAVAVAAAALVPFGLAASGQKVQIDWLRTPTWQTAEKLPEFLTGGRWLVAPVLALAVVGAVAGRRSRGTAPLTALAVPWLLLPPAVLVVVSLVSDPMYTERYVFFCVPALALLTGAGLARLGALGRPAVGAAAVTAVAAAVAAASVPQHVAIRRQDSRLDDFRAAAQAVRAHARDGDAIVYLAGIARWGAAAYPRVFGRLRDIGQAQSPVQAENLKGRDLLPRQIRAPLIRSQRVWVMRTRSIVTRPGDVVWRREQMVLATGPWRVVGTWRFRGGMLTLLERTGPYRTST</sequence>
<feature type="transmembrane region" description="Helical" evidence="8">
    <location>
        <begin position="269"/>
        <end position="286"/>
    </location>
</feature>
<gene>
    <name evidence="10" type="ORF">GCM10022416_07250</name>
</gene>
<evidence type="ECO:0000256" key="4">
    <source>
        <dbReference type="ARBA" id="ARBA00022679"/>
    </source>
</evidence>
<comment type="subcellular location">
    <subcellularLocation>
        <location evidence="1">Cell membrane</location>
        <topology evidence="1">Multi-pass membrane protein</topology>
    </subcellularLocation>
</comment>
<evidence type="ECO:0000313" key="11">
    <source>
        <dbReference type="Proteomes" id="UP001500266"/>
    </source>
</evidence>
<feature type="domain" description="Glycosyltransferase RgtA/B/C/D-like" evidence="9">
    <location>
        <begin position="81"/>
        <end position="227"/>
    </location>
</feature>
<proteinExistence type="predicted"/>
<evidence type="ECO:0000256" key="1">
    <source>
        <dbReference type="ARBA" id="ARBA00004651"/>
    </source>
</evidence>
<protein>
    <recommendedName>
        <fullName evidence="9">Glycosyltransferase RgtA/B/C/D-like domain-containing protein</fullName>
    </recommendedName>
</protein>